<dbReference type="EMBL" id="SJPF01000007">
    <property type="protein sequence ID" value="TWT29682.1"/>
    <property type="molecule type" value="Genomic_DNA"/>
</dbReference>
<reference evidence="7 8" key="1">
    <citation type="submission" date="2019-02" db="EMBL/GenBank/DDBJ databases">
        <title>Deep-cultivation of Planctomycetes and their phenomic and genomic characterization uncovers novel biology.</title>
        <authorList>
            <person name="Wiegand S."/>
            <person name="Jogler M."/>
            <person name="Boedeker C."/>
            <person name="Pinto D."/>
            <person name="Vollmers J."/>
            <person name="Rivas-Marin E."/>
            <person name="Kohn T."/>
            <person name="Peeters S.H."/>
            <person name="Heuer A."/>
            <person name="Rast P."/>
            <person name="Oberbeckmann S."/>
            <person name="Bunk B."/>
            <person name="Jeske O."/>
            <person name="Meyerdierks A."/>
            <person name="Storesund J.E."/>
            <person name="Kallscheuer N."/>
            <person name="Luecker S."/>
            <person name="Lage O.M."/>
            <person name="Pohl T."/>
            <person name="Merkel B.J."/>
            <person name="Hornburger P."/>
            <person name="Mueller R.-W."/>
            <person name="Bruemmer F."/>
            <person name="Labrenz M."/>
            <person name="Spormann A.M."/>
            <person name="Op Den Camp H."/>
            <person name="Overmann J."/>
            <person name="Amann R."/>
            <person name="Jetten M.S.M."/>
            <person name="Mascher T."/>
            <person name="Medema M.H."/>
            <person name="Devos D.P."/>
            <person name="Kaster A.-K."/>
            <person name="Ovreas L."/>
            <person name="Rohde M."/>
            <person name="Galperin M.Y."/>
            <person name="Jogler C."/>
        </authorList>
    </citation>
    <scope>NUCLEOTIDE SEQUENCE [LARGE SCALE GENOMIC DNA]</scope>
    <source>
        <strain evidence="7 8">Enr8</strain>
    </source>
</reference>
<dbReference type="PANTHER" id="PTHR48098">
    <property type="entry name" value="ENTEROCHELIN ESTERASE-RELATED"/>
    <property type="match status" value="1"/>
</dbReference>
<feature type="domain" description="Enterochelin esterase N-terminal" evidence="6">
    <location>
        <begin position="185"/>
        <end position="290"/>
    </location>
</feature>
<evidence type="ECO:0000256" key="1">
    <source>
        <dbReference type="ARBA" id="ARBA00004496"/>
    </source>
</evidence>
<dbReference type="Gene3D" id="2.60.40.10">
    <property type="entry name" value="Immunoglobulins"/>
    <property type="match status" value="1"/>
</dbReference>
<evidence type="ECO:0000313" key="7">
    <source>
        <dbReference type="EMBL" id="TWT29682.1"/>
    </source>
</evidence>
<feature type="signal peptide" evidence="5">
    <location>
        <begin position="1"/>
        <end position="23"/>
    </location>
</feature>
<dbReference type="AlphaFoldDB" id="A0A5C5UW79"/>
<evidence type="ECO:0000256" key="4">
    <source>
        <dbReference type="ARBA" id="ARBA00024201"/>
    </source>
</evidence>
<dbReference type="InterPro" id="IPR029058">
    <property type="entry name" value="AB_hydrolase_fold"/>
</dbReference>
<dbReference type="Gene3D" id="3.40.50.1820">
    <property type="entry name" value="alpha/beta hydrolase"/>
    <property type="match status" value="1"/>
</dbReference>
<evidence type="ECO:0000256" key="2">
    <source>
        <dbReference type="ARBA" id="ARBA00022490"/>
    </source>
</evidence>
<proteinExistence type="inferred from homology"/>
<evidence type="ECO:0000313" key="8">
    <source>
        <dbReference type="Proteomes" id="UP000318878"/>
    </source>
</evidence>
<organism evidence="7 8">
    <name type="scientific">Blastopirellula retiformator</name>
    <dbReference type="NCBI Taxonomy" id="2527970"/>
    <lineage>
        <taxon>Bacteria</taxon>
        <taxon>Pseudomonadati</taxon>
        <taxon>Planctomycetota</taxon>
        <taxon>Planctomycetia</taxon>
        <taxon>Pirellulales</taxon>
        <taxon>Pirellulaceae</taxon>
        <taxon>Blastopirellula</taxon>
    </lineage>
</organism>
<dbReference type="InterPro" id="IPR050583">
    <property type="entry name" value="Mycobacterial_A85_antigen"/>
</dbReference>
<sequence length="550" mass="60220" precursor="true">MSPRSYVAFVSFLLLFGHLSLNAKETGQSSPLLVGEKREGELQAKQVVTFALPAAAGDFVRGALAGSGVRLKLLDRERRDVRCLVDGQGPNFPFMFVVGDAGPYALQIVAEDGGKFALTVDAIIAAKDQVAPPTVLESPRLRQLQQKLSAGGTTDSFWKELEQEGTPLVETGEVVPPLASNEALVTFLYRGAKRNVRLFGAPSGDHDNLKRLGDSDVWYGSYRVPSAARIDYRLAPDVPELPGSEWERRRAILATAQRDPLNPLAFPADNIDVYAGSSVVELPDAPKAPWLKRRDDVPAGKTERHRFESKILGNTRDIYLYRSASYDPQATGNGLAVFFDGDVYLQEVGIDAILDNLLAAGEIRPTAAILISNPSPQSRSSELPCNPKFAQFIAEEVMPWAKEHGLQADRQHTVVAGASYGGLAAAYLGLQHPELFGSVYSQSGSFWWAPNALKAPPTKRPAEWLTREYVTAQVGDVNYFLEAGSFESNDRIGSILTTTKHLRDVLEAKGRSVQFREFPGGHGYFYWRYNLPQGLSDILRPNGDDGSSQK</sequence>
<keyword evidence="3" id="KW-0378">Hydrolase</keyword>
<dbReference type="GO" id="GO:0008849">
    <property type="term" value="F:enterochelin esterase activity"/>
    <property type="evidence" value="ECO:0007669"/>
    <property type="project" value="InterPro"/>
</dbReference>
<dbReference type="Proteomes" id="UP000318878">
    <property type="component" value="Unassembled WGS sequence"/>
</dbReference>
<dbReference type="InterPro" id="IPR013783">
    <property type="entry name" value="Ig-like_fold"/>
</dbReference>
<keyword evidence="8" id="KW-1185">Reference proteome</keyword>
<name>A0A5C5UW79_9BACT</name>
<comment type="subcellular location">
    <subcellularLocation>
        <location evidence="1">Cytoplasm</location>
    </subcellularLocation>
</comment>
<dbReference type="InterPro" id="IPR014756">
    <property type="entry name" value="Ig_E-set"/>
</dbReference>
<evidence type="ECO:0000256" key="3">
    <source>
        <dbReference type="ARBA" id="ARBA00022801"/>
    </source>
</evidence>
<dbReference type="InterPro" id="IPR021764">
    <property type="entry name" value="Enterochelin_esterase_N"/>
</dbReference>
<comment type="caution">
    <text evidence="7">The sequence shown here is derived from an EMBL/GenBank/DDBJ whole genome shotgun (WGS) entry which is preliminary data.</text>
</comment>
<dbReference type="GO" id="GO:0005737">
    <property type="term" value="C:cytoplasm"/>
    <property type="evidence" value="ECO:0007669"/>
    <property type="project" value="UniProtKB-SubCell"/>
</dbReference>
<comment type="similarity">
    <text evidence="4">Belongs to the Fes family.</text>
</comment>
<keyword evidence="5" id="KW-0732">Signal</keyword>
<dbReference type="SUPFAM" id="SSF81296">
    <property type="entry name" value="E set domains"/>
    <property type="match status" value="1"/>
</dbReference>
<dbReference type="Pfam" id="PF00756">
    <property type="entry name" value="Esterase"/>
    <property type="match status" value="1"/>
</dbReference>
<keyword evidence="2" id="KW-0963">Cytoplasm</keyword>
<dbReference type="GO" id="GO:0006826">
    <property type="term" value="P:iron ion transport"/>
    <property type="evidence" value="ECO:0007669"/>
    <property type="project" value="InterPro"/>
</dbReference>
<dbReference type="InterPro" id="IPR000801">
    <property type="entry name" value="Esterase-like"/>
</dbReference>
<dbReference type="OrthoDB" id="9803578at2"/>
<dbReference type="GO" id="GO:0005506">
    <property type="term" value="F:iron ion binding"/>
    <property type="evidence" value="ECO:0007669"/>
    <property type="project" value="InterPro"/>
</dbReference>
<dbReference type="Pfam" id="PF11806">
    <property type="entry name" value="Enterochelin_N"/>
    <property type="match status" value="1"/>
</dbReference>
<gene>
    <name evidence="7" type="primary">fes</name>
    <name evidence="7" type="ORF">Enr8_48700</name>
</gene>
<evidence type="ECO:0000256" key="5">
    <source>
        <dbReference type="SAM" id="SignalP"/>
    </source>
</evidence>
<accession>A0A5C5UW79</accession>
<protein>
    <submittedName>
        <fullName evidence="7">Enterochelin esterase</fullName>
    </submittedName>
</protein>
<dbReference type="PANTHER" id="PTHR48098:SF3">
    <property type="entry name" value="IRON(III) ENTEROBACTIN ESTERASE"/>
    <property type="match status" value="1"/>
</dbReference>
<evidence type="ECO:0000259" key="6">
    <source>
        <dbReference type="Pfam" id="PF11806"/>
    </source>
</evidence>
<feature type="chain" id="PRO_5022997636" evidence="5">
    <location>
        <begin position="24"/>
        <end position="550"/>
    </location>
</feature>
<dbReference type="SUPFAM" id="SSF53474">
    <property type="entry name" value="alpha/beta-Hydrolases"/>
    <property type="match status" value="1"/>
</dbReference>